<accession>A0AAU7PQ84</accession>
<protein>
    <submittedName>
        <fullName evidence="1">Acyl carrier protein</fullName>
    </submittedName>
</protein>
<dbReference type="AlphaFoldDB" id="A0AAU7PQ84"/>
<gene>
    <name evidence="1" type="ORF">ABFV83_01735</name>
</gene>
<dbReference type="SUPFAM" id="SSF47336">
    <property type="entry name" value="ACP-like"/>
    <property type="match status" value="1"/>
</dbReference>
<name>A0AAU7PQ84_9FIRM</name>
<dbReference type="EMBL" id="CP157940">
    <property type="protein sequence ID" value="XBS54536.1"/>
    <property type="molecule type" value="Genomic_DNA"/>
</dbReference>
<sequence length="78" mass="8959">MTNLETYNRLFIRALRVKEEDLPGLKYRGTNSWDSLGHMDLISDLEETFDIHISTSDVMAFSSYEKGKEVLAKYGVVI</sequence>
<dbReference type="Gene3D" id="1.10.1200.10">
    <property type="entry name" value="ACP-like"/>
    <property type="match status" value="1"/>
</dbReference>
<reference evidence="1" key="1">
    <citation type="submission" date="2024-06" db="EMBL/GenBank/DDBJ databases">
        <title>Lacrimispora cavernae sp. nov., a novel anaerobe isolated from bat guano pile inside a cave.</title>
        <authorList>
            <person name="Miller S.L."/>
            <person name="Lu N."/>
            <person name="King J."/>
            <person name="Sankaranarayanan K."/>
            <person name="Lawson P.A."/>
        </authorList>
    </citation>
    <scope>NUCLEOTIDE SEQUENCE</scope>
    <source>
        <strain evidence="1">BS-2</strain>
    </source>
</reference>
<dbReference type="InterPro" id="IPR036736">
    <property type="entry name" value="ACP-like_sf"/>
</dbReference>
<organism evidence="1">
    <name type="scientific">Lacrimispora sp. BS-2</name>
    <dbReference type="NCBI Taxonomy" id="3151850"/>
    <lineage>
        <taxon>Bacteria</taxon>
        <taxon>Bacillati</taxon>
        <taxon>Bacillota</taxon>
        <taxon>Clostridia</taxon>
        <taxon>Lachnospirales</taxon>
        <taxon>Lachnospiraceae</taxon>
        <taxon>Lacrimispora</taxon>
    </lineage>
</organism>
<proteinExistence type="predicted"/>
<evidence type="ECO:0000313" key="1">
    <source>
        <dbReference type="EMBL" id="XBS54536.1"/>
    </source>
</evidence>
<dbReference type="RefSeq" id="WP_349947228.1">
    <property type="nucleotide sequence ID" value="NZ_CP157940.1"/>
</dbReference>